<dbReference type="PROSITE" id="PS51191">
    <property type="entry name" value="FEMABX"/>
    <property type="match status" value="1"/>
</dbReference>
<keyword evidence="4" id="KW-0573">Peptidoglycan synthesis</keyword>
<dbReference type="Gene3D" id="3.40.630.30">
    <property type="match status" value="1"/>
</dbReference>
<gene>
    <name evidence="8" type="ORF">GCM10009855_08570</name>
</gene>
<organism evidence="8 9">
    <name type="scientific">Gordonia cholesterolivorans</name>
    <dbReference type="NCBI Taxonomy" id="559625"/>
    <lineage>
        <taxon>Bacteria</taxon>
        <taxon>Bacillati</taxon>
        <taxon>Actinomycetota</taxon>
        <taxon>Actinomycetes</taxon>
        <taxon>Mycobacteriales</taxon>
        <taxon>Gordoniaceae</taxon>
        <taxon>Gordonia</taxon>
    </lineage>
</organism>
<dbReference type="EMBL" id="BAAARB010000003">
    <property type="protein sequence ID" value="GAA2371548.1"/>
    <property type="molecule type" value="Genomic_DNA"/>
</dbReference>
<keyword evidence="2" id="KW-0808">Transferase</keyword>
<accession>A0ABN3H7M0</accession>
<evidence type="ECO:0000256" key="6">
    <source>
        <dbReference type="ARBA" id="ARBA00023316"/>
    </source>
</evidence>
<evidence type="ECO:0000256" key="1">
    <source>
        <dbReference type="ARBA" id="ARBA00009943"/>
    </source>
</evidence>
<evidence type="ECO:0000313" key="9">
    <source>
        <dbReference type="Proteomes" id="UP001501170"/>
    </source>
</evidence>
<keyword evidence="5" id="KW-0012">Acyltransferase</keyword>
<dbReference type="Pfam" id="PF13480">
    <property type="entry name" value="Acetyltransf_6"/>
    <property type="match status" value="1"/>
</dbReference>
<feature type="domain" description="BioF2-like acetyltransferase" evidence="7">
    <location>
        <begin position="163"/>
        <end position="301"/>
    </location>
</feature>
<comment type="caution">
    <text evidence="8">The sequence shown here is derived from an EMBL/GenBank/DDBJ whole genome shotgun (WGS) entry which is preliminary data.</text>
</comment>
<dbReference type="PANTHER" id="PTHR36174:SF1">
    <property type="entry name" value="LIPID II:GLYCINE GLYCYLTRANSFERASE"/>
    <property type="match status" value="1"/>
</dbReference>
<dbReference type="InterPro" id="IPR016181">
    <property type="entry name" value="Acyl_CoA_acyltransferase"/>
</dbReference>
<keyword evidence="9" id="KW-1185">Reference proteome</keyword>
<keyword evidence="3" id="KW-0133">Cell shape</keyword>
<evidence type="ECO:0000256" key="4">
    <source>
        <dbReference type="ARBA" id="ARBA00022984"/>
    </source>
</evidence>
<keyword evidence="6" id="KW-0961">Cell wall biogenesis/degradation</keyword>
<dbReference type="SUPFAM" id="SSF55729">
    <property type="entry name" value="Acyl-CoA N-acyltransferases (Nat)"/>
    <property type="match status" value="2"/>
</dbReference>
<proteinExistence type="inferred from homology"/>
<evidence type="ECO:0000313" key="8">
    <source>
        <dbReference type="EMBL" id="GAA2371548.1"/>
    </source>
</evidence>
<evidence type="ECO:0000259" key="7">
    <source>
        <dbReference type="Pfam" id="PF13480"/>
    </source>
</evidence>
<dbReference type="InterPro" id="IPR003447">
    <property type="entry name" value="FEMABX"/>
</dbReference>
<dbReference type="InterPro" id="IPR038740">
    <property type="entry name" value="BioF2-like_GNAT_dom"/>
</dbReference>
<evidence type="ECO:0000256" key="5">
    <source>
        <dbReference type="ARBA" id="ARBA00023315"/>
    </source>
</evidence>
<reference evidence="8 9" key="1">
    <citation type="journal article" date="2019" name="Int. J. Syst. Evol. Microbiol.">
        <title>The Global Catalogue of Microorganisms (GCM) 10K type strain sequencing project: providing services to taxonomists for standard genome sequencing and annotation.</title>
        <authorList>
            <consortium name="The Broad Institute Genomics Platform"/>
            <consortium name="The Broad Institute Genome Sequencing Center for Infectious Disease"/>
            <person name="Wu L."/>
            <person name="Ma J."/>
        </authorList>
    </citation>
    <scope>NUCLEOTIDE SEQUENCE [LARGE SCALE GENOMIC DNA]</scope>
    <source>
        <strain evidence="8 9">JCM 16227</strain>
    </source>
</reference>
<evidence type="ECO:0000256" key="3">
    <source>
        <dbReference type="ARBA" id="ARBA00022960"/>
    </source>
</evidence>
<dbReference type="InterPro" id="IPR050644">
    <property type="entry name" value="PG_Glycine_Bridge_Synth"/>
</dbReference>
<dbReference type="Proteomes" id="UP001501170">
    <property type="component" value="Unassembled WGS sequence"/>
</dbReference>
<dbReference type="PANTHER" id="PTHR36174">
    <property type="entry name" value="LIPID II:GLYCINE GLYCYLTRANSFERASE"/>
    <property type="match status" value="1"/>
</dbReference>
<sequence>MCKSDTDVKNATFALGEARQATAGEIERWDDLIRANPDGGSVFRSRAFAHTQQLAGHHVEYLMVGDLAVLAVVATVPTLGDYWQIPGPGVTSVEDLVLVVDSLTPLAAELGVMTIRVDPYIPASEQAEATLIAHGLSRTMTWTIEHTILVDLSGTDEDVLARFSTRARRWIKRATREDVVVERVEATDANCRINFDLLRSTANGRFGIPDLHTATTTYQHLQKSGAGQLFFARRRGEVVATAFALRFGHRALYLTGASVRSASDDSSSSGLGTTGAGHAVQWEIMRWARENGCTEYDLYGSPSRAHLDTPEHPLHGVGQFKLSFSKNVVDYVGCYQRPVSRLRTVLLDTADHVLMTMARSPGIAALRRRPVIANPDLDWFRWAPANSVRALLRH</sequence>
<comment type="similarity">
    <text evidence="1">Belongs to the FemABX family.</text>
</comment>
<evidence type="ECO:0000256" key="2">
    <source>
        <dbReference type="ARBA" id="ARBA00022679"/>
    </source>
</evidence>
<name>A0ABN3H7M0_9ACTN</name>
<protein>
    <recommendedName>
        <fullName evidence="7">BioF2-like acetyltransferase domain-containing protein</fullName>
    </recommendedName>
</protein>